<dbReference type="InterPro" id="IPR019546">
    <property type="entry name" value="TAT_signal_bac_arc"/>
</dbReference>
<proteinExistence type="predicted"/>
<sequence>MNPDQASKTLLDPAGLSGVSRRKFLKFSGTLSAAAVITGALAACGGPSSTNSDSGAAAGGTVPDTIEATLAFTLSSGLDPMNASSAVGTAANQHLFEGLVDLDPITREPYAALAKALPEMGADGLTWTATLRDGAKFSDGTPVTAEDVAWSFTRALDPANKALMAAFLPFIDSVSAKDATTVEFKLKSPFALFPQRIAVIKIVPKKLTGDAAAAKAFDTKPVGSGPWKLDSADATTGLRFSVNENYNGPRKASAKKMVWNTTTEGATRIADIQGGRVQAVEAVPYINVAQLEGKVDVEARQAFNQLFLLFNCSAKPFDDKRVRQALHYALDKDAIVTTALQGYGTPAKSYLDQDNKDFQEAATVYGYDPEKAKALLAEAGVKDLSFELVTTNTQFIVDIAPLMVDQWKKVGVNATLNTAPSASVYAPAPDGLVSKDSFRVLAASGDPTVFGPDADLLLRWYFAGETWPKGRARWTGAAPEKIAGLLDQAAAEQDPAKQKLLWKQVLDLVADEAAIYTVLHTKIVTAWESKKLDGFKPAATTGLYFLDAKRKA</sequence>
<reference evidence="2 3" key="1">
    <citation type="submission" date="2022-11" db="EMBL/GenBank/DDBJ databases">
        <title>Anaerobic phenanthrene biodegradation by a DNRA strain PheN6.</title>
        <authorList>
            <person name="Zhang Z."/>
        </authorList>
    </citation>
    <scope>NUCLEOTIDE SEQUENCE [LARGE SCALE GENOMIC DNA]</scope>
    <source>
        <strain evidence="2 3">PheN6</strain>
    </source>
</reference>
<evidence type="ECO:0000313" key="3">
    <source>
        <dbReference type="Proteomes" id="UP001150259"/>
    </source>
</evidence>
<feature type="domain" description="Solute-binding protein family 5" evidence="1">
    <location>
        <begin position="108"/>
        <end position="427"/>
    </location>
</feature>
<dbReference type="PANTHER" id="PTHR30290">
    <property type="entry name" value="PERIPLASMIC BINDING COMPONENT OF ABC TRANSPORTER"/>
    <property type="match status" value="1"/>
</dbReference>
<evidence type="ECO:0000259" key="1">
    <source>
        <dbReference type="Pfam" id="PF00496"/>
    </source>
</evidence>
<dbReference type="NCBIfam" id="TIGR01409">
    <property type="entry name" value="TAT_signal_seq"/>
    <property type="match status" value="1"/>
</dbReference>
<dbReference type="EMBL" id="JAPFQL010000086">
    <property type="protein sequence ID" value="MDC5698822.1"/>
    <property type="molecule type" value="Genomic_DNA"/>
</dbReference>
<dbReference type="Gene3D" id="3.10.105.10">
    <property type="entry name" value="Dipeptide-binding Protein, Domain 3"/>
    <property type="match status" value="1"/>
</dbReference>
<comment type="caution">
    <text evidence="2">The sequence shown here is derived from an EMBL/GenBank/DDBJ whole genome shotgun (WGS) entry which is preliminary data.</text>
</comment>
<organism evidence="2 3">
    <name type="scientific">Intrasporangium calvum</name>
    <dbReference type="NCBI Taxonomy" id="53358"/>
    <lineage>
        <taxon>Bacteria</taxon>
        <taxon>Bacillati</taxon>
        <taxon>Actinomycetota</taxon>
        <taxon>Actinomycetes</taxon>
        <taxon>Micrococcales</taxon>
        <taxon>Intrasporangiaceae</taxon>
        <taxon>Intrasporangium</taxon>
    </lineage>
</organism>
<name>A0ABT5GKY4_9MICO</name>
<dbReference type="Gene3D" id="3.40.190.10">
    <property type="entry name" value="Periplasmic binding protein-like II"/>
    <property type="match status" value="1"/>
</dbReference>
<dbReference type="InterPro" id="IPR030678">
    <property type="entry name" value="Peptide/Ni-bd"/>
</dbReference>
<dbReference type="InterPro" id="IPR039424">
    <property type="entry name" value="SBP_5"/>
</dbReference>
<dbReference type="Proteomes" id="UP001150259">
    <property type="component" value="Unassembled WGS sequence"/>
</dbReference>
<gene>
    <name evidence="2" type="ORF">OO014_16335</name>
</gene>
<protein>
    <submittedName>
        <fullName evidence="2">ABC transporter substrate-binding protein</fullName>
    </submittedName>
</protein>
<dbReference type="Pfam" id="PF00496">
    <property type="entry name" value="SBP_bac_5"/>
    <property type="match status" value="1"/>
</dbReference>
<keyword evidence="3" id="KW-1185">Reference proteome</keyword>
<dbReference type="CDD" id="cd00995">
    <property type="entry name" value="PBP2_NikA_DppA_OppA_like"/>
    <property type="match status" value="1"/>
</dbReference>
<dbReference type="InterPro" id="IPR000914">
    <property type="entry name" value="SBP_5_dom"/>
</dbReference>
<dbReference type="InterPro" id="IPR006311">
    <property type="entry name" value="TAT_signal"/>
</dbReference>
<accession>A0ABT5GKY4</accession>
<evidence type="ECO:0000313" key="2">
    <source>
        <dbReference type="EMBL" id="MDC5698822.1"/>
    </source>
</evidence>
<dbReference type="RefSeq" id="WP_272463386.1">
    <property type="nucleotide sequence ID" value="NZ_JAPFQL010000086.1"/>
</dbReference>
<dbReference type="SUPFAM" id="SSF53850">
    <property type="entry name" value="Periplasmic binding protein-like II"/>
    <property type="match status" value="1"/>
</dbReference>
<dbReference type="Gene3D" id="3.90.76.10">
    <property type="entry name" value="Dipeptide-binding Protein, Domain 1"/>
    <property type="match status" value="1"/>
</dbReference>
<dbReference type="PIRSF" id="PIRSF002741">
    <property type="entry name" value="MppA"/>
    <property type="match status" value="1"/>
</dbReference>
<dbReference type="PROSITE" id="PS51318">
    <property type="entry name" value="TAT"/>
    <property type="match status" value="1"/>
</dbReference>